<dbReference type="PROSITE" id="PS51257">
    <property type="entry name" value="PROKAR_LIPOPROTEIN"/>
    <property type="match status" value="1"/>
</dbReference>
<reference evidence="1 2" key="1">
    <citation type="submission" date="2016-04" db="EMBL/GenBank/DDBJ databases">
        <title>Complete genome sequence of Fictibacillus phosphorivorans G25-29, a strain toxic to nematodes.</title>
        <authorList>
            <person name="Zheng Z."/>
        </authorList>
    </citation>
    <scope>NUCLEOTIDE SEQUENCE [LARGE SCALE GENOMIC DNA]</scope>
    <source>
        <strain evidence="1 2">G25-29</strain>
    </source>
</reference>
<accession>A0A160IL16</accession>
<dbReference type="AlphaFoldDB" id="A0A160IL16"/>
<name>A0A160IL16_9BACL</name>
<protein>
    <submittedName>
        <fullName evidence="1">Uncharacterized protein</fullName>
    </submittedName>
</protein>
<evidence type="ECO:0000313" key="2">
    <source>
        <dbReference type="Proteomes" id="UP000076623"/>
    </source>
</evidence>
<dbReference type="EMBL" id="CP015378">
    <property type="protein sequence ID" value="ANC76536.1"/>
    <property type="molecule type" value="Genomic_DNA"/>
</dbReference>
<proteinExistence type="predicted"/>
<gene>
    <name evidence="1" type="ORF">ABE65_006865</name>
</gene>
<dbReference type="Proteomes" id="UP000076623">
    <property type="component" value="Chromosome"/>
</dbReference>
<evidence type="ECO:0000313" key="1">
    <source>
        <dbReference type="EMBL" id="ANC76536.1"/>
    </source>
</evidence>
<keyword evidence="2" id="KW-1185">Reference proteome</keyword>
<sequence>MKKMQKNLSICIAIVLMLVGAGCGNDAKIKEAKLENQNGEPVVVFPSEKPSLIFLFTTAG</sequence>
<organism evidence="1 2">
    <name type="scientific">Fictibacillus phosphorivorans</name>
    <dbReference type="NCBI Taxonomy" id="1221500"/>
    <lineage>
        <taxon>Bacteria</taxon>
        <taxon>Bacillati</taxon>
        <taxon>Bacillota</taxon>
        <taxon>Bacilli</taxon>
        <taxon>Bacillales</taxon>
        <taxon>Fictibacillaceae</taxon>
        <taxon>Fictibacillus</taxon>
    </lineage>
</organism>
<dbReference type="KEGG" id="fpn:ABE65_006865"/>
<dbReference type="RefSeq" id="WP_066392786.1">
    <property type="nucleotide sequence ID" value="NZ_CP015378.1"/>
</dbReference>
<dbReference type="STRING" id="1221500.ABE65_006865"/>